<feature type="chain" id="PRO_5040784052" description="Tat pathway signal sequence domain protein" evidence="1">
    <location>
        <begin position="26"/>
        <end position="165"/>
    </location>
</feature>
<dbReference type="EMBL" id="JALIEA010000017">
    <property type="protein sequence ID" value="MCJ7859215.1"/>
    <property type="molecule type" value="Genomic_DNA"/>
</dbReference>
<evidence type="ECO:0000256" key="1">
    <source>
        <dbReference type="SAM" id="SignalP"/>
    </source>
</evidence>
<gene>
    <name evidence="2" type="ORF">MUN33_10915</name>
</gene>
<name>A0A9X2B2W0_9CORY</name>
<evidence type="ECO:0000313" key="2">
    <source>
        <dbReference type="EMBL" id="MCJ7859215.1"/>
    </source>
</evidence>
<dbReference type="PROSITE" id="PS51318">
    <property type="entry name" value="TAT"/>
    <property type="match status" value="1"/>
</dbReference>
<dbReference type="InterPro" id="IPR006311">
    <property type="entry name" value="TAT_signal"/>
</dbReference>
<dbReference type="Proteomes" id="UP001139207">
    <property type="component" value="Unassembled WGS sequence"/>
</dbReference>
<sequence length="165" mass="16484">MSSPRTFRRRLLAGAAALATSAALAVGLAGPAQARDSRPLAVYQIPALGLHVSGLVVPGPYVASVIARSTGTPGEVTISAPAAPAICSGSATSSRVTVNYLNLTSGKAGEVTVKPCRNVLDPTPLDIVAETGSGQVAVSIRVTNSPLYPDAGQPSLPGAGTFLVP</sequence>
<keyword evidence="3" id="KW-1185">Reference proteome</keyword>
<accession>A0A9X2B2W0</accession>
<evidence type="ECO:0008006" key="4">
    <source>
        <dbReference type="Google" id="ProtNLM"/>
    </source>
</evidence>
<feature type="signal peptide" evidence="1">
    <location>
        <begin position="1"/>
        <end position="25"/>
    </location>
</feature>
<dbReference type="AlphaFoldDB" id="A0A9X2B2W0"/>
<dbReference type="RefSeq" id="WP_244804946.1">
    <property type="nucleotide sequence ID" value="NZ_JALIEA010000017.1"/>
</dbReference>
<proteinExistence type="predicted"/>
<reference evidence="2" key="1">
    <citation type="submission" date="2022-04" db="EMBL/GenBank/DDBJ databases">
        <title>Corynebacterium kalidii LD5P10.</title>
        <authorList>
            <person name="Sun J.Q."/>
        </authorList>
    </citation>
    <scope>NUCLEOTIDE SEQUENCE</scope>
    <source>
        <strain evidence="2">LD5P10</strain>
    </source>
</reference>
<keyword evidence="1" id="KW-0732">Signal</keyword>
<comment type="caution">
    <text evidence="2">The sequence shown here is derived from an EMBL/GenBank/DDBJ whole genome shotgun (WGS) entry which is preliminary data.</text>
</comment>
<organism evidence="2 3">
    <name type="scientific">Corynebacterium kalidii</name>
    <dbReference type="NCBI Taxonomy" id="2931982"/>
    <lineage>
        <taxon>Bacteria</taxon>
        <taxon>Bacillati</taxon>
        <taxon>Actinomycetota</taxon>
        <taxon>Actinomycetes</taxon>
        <taxon>Mycobacteriales</taxon>
        <taxon>Corynebacteriaceae</taxon>
        <taxon>Corynebacterium</taxon>
    </lineage>
</organism>
<protein>
    <recommendedName>
        <fullName evidence="4">Tat pathway signal sequence domain protein</fullName>
    </recommendedName>
</protein>
<evidence type="ECO:0000313" key="3">
    <source>
        <dbReference type="Proteomes" id="UP001139207"/>
    </source>
</evidence>